<dbReference type="Pfam" id="PF03551">
    <property type="entry name" value="PadR"/>
    <property type="match status" value="1"/>
</dbReference>
<evidence type="ECO:0000313" key="2">
    <source>
        <dbReference type="EMBL" id="QKR00355.1"/>
    </source>
</evidence>
<organism evidence="2 3">
    <name type="scientific">Metallosphaera tengchongensis</name>
    <dbReference type="NCBI Taxonomy" id="1532350"/>
    <lineage>
        <taxon>Archaea</taxon>
        <taxon>Thermoproteota</taxon>
        <taxon>Thermoprotei</taxon>
        <taxon>Sulfolobales</taxon>
        <taxon>Sulfolobaceae</taxon>
        <taxon>Metallosphaera</taxon>
    </lineage>
</organism>
<dbReference type="OrthoDB" id="56053at2157"/>
<dbReference type="Gene3D" id="1.10.10.10">
    <property type="entry name" value="Winged helix-like DNA-binding domain superfamily/Winged helix DNA-binding domain"/>
    <property type="match status" value="1"/>
</dbReference>
<proteinExistence type="predicted"/>
<evidence type="ECO:0000259" key="1">
    <source>
        <dbReference type="Pfam" id="PF03551"/>
    </source>
</evidence>
<dbReference type="KEGG" id="mten:GWK48_08185"/>
<gene>
    <name evidence="2" type="ORF">GWK48_08185</name>
</gene>
<dbReference type="InterPro" id="IPR036390">
    <property type="entry name" value="WH_DNA-bd_sf"/>
</dbReference>
<dbReference type="InterPro" id="IPR036388">
    <property type="entry name" value="WH-like_DNA-bd_sf"/>
</dbReference>
<dbReference type="SUPFAM" id="SSF46785">
    <property type="entry name" value="Winged helix' DNA-binding domain"/>
    <property type="match status" value="1"/>
</dbReference>
<keyword evidence="3" id="KW-1185">Reference proteome</keyword>
<sequence length="155" mass="17780">MKMNIERLRRGALKMLILDALVGKPMHVYEIMKSIEKKFNGVYKPSPGSIYPVLKTLIGEGLVEVKEVNGRKVYEITQLGREKWEKGKSEIKSVFSSNSGYRRVISSLFDMSLVIYNYKDKLADQEVYDKINAILMECRTKLEETLEARSSSSPH</sequence>
<feature type="domain" description="Transcription regulator PadR N-terminal" evidence="1">
    <location>
        <begin position="17"/>
        <end position="85"/>
    </location>
</feature>
<evidence type="ECO:0000313" key="3">
    <source>
        <dbReference type="Proteomes" id="UP000509301"/>
    </source>
</evidence>
<accession>A0A6N0NVV8</accession>
<dbReference type="InterPro" id="IPR005149">
    <property type="entry name" value="Tscrpt_reg_PadR_N"/>
</dbReference>
<dbReference type="EMBL" id="CP049074">
    <property type="protein sequence ID" value="QKR00355.1"/>
    <property type="molecule type" value="Genomic_DNA"/>
</dbReference>
<dbReference type="GeneID" id="55641918"/>
<reference evidence="2 3" key="1">
    <citation type="submission" date="2020-02" db="EMBL/GenBank/DDBJ databases">
        <title>Comparative genome analysis reveals the metabolism and evolution of the thermophilic archaeal genus Metallosphaera.</title>
        <authorList>
            <person name="Jiang C."/>
        </authorList>
    </citation>
    <scope>NUCLEOTIDE SEQUENCE [LARGE SCALE GENOMIC DNA]</scope>
    <source>
        <strain evidence="2 3">Ric-A</strain>
    </source>
</reference>
<dbReference type="AlphaFoldDB" id="A0A6N0NVV8"/>
<dbReference type="RefSeq" id="WP_174631265.1">
    <property type="nucleotide sequence ID" value="NZ_CP049074.1"/>
</dbReference>
<dbReference type="Proteomes" id="UP000509301">
    <property type="component" value="Chromosome"/>
</dbReference>
<name>A0A6N0NVV8_9CREN</name>
<protein>
    <submittedName>
        <fullName evidence="2">PadR family transcriptional regulator</fullName>
    </submittedName>
</protein>
<dbReference type="PANTHER" id="PTHR43252">
    <property type="entry name" value="TRANSCRIPTIONAL REGULATOR YQJI"/>
    <property type="match status" value="1"/>
</dbReference>
<dbReference type="PANTHER" id="PTHR43252:SF2">
    <property type="entry name" value="TRANSCRIPTION REGULATOR, PADR-LIKE FAMILY"/>
    <property type="match status" value="1"/>
</dbReference>